<sequence length="165" mass="18556">MRIKKKEVQSEIFTGSMADISFLLIIFFMITSAFSADRGLDFALPEDTDTPEIKQEDSIDVHVLRGGAIEIDGNGTPLEGLLPYVLDKLKQNPEKPVILRTDPDATYGDMIRAFDTLRTARIEWTDADGQPLHMDVHGKPLTDIQTISIPTRREIENLWSMLGIQ</sequence>
<keyword evidence="4 7" id="KW-0812">Transmembrane</keyword>
<keyword evidence="7" id="KW-0813">Transport</keyword>
<evidence type="ECO:0000256" key="2">
    <source>
        <dbReference type="ARBA" id="ARBA00005811"/>
    </source>
</evidence>
<organism evidence="9 10">
    <name type="scientific">Candidatus Sulfomarinibacter kjeldsenii</name>
    <dbReference type="NCBI Taxonomy" id="2885994"/>
    <lineage>
        <taxon>Bacteria</taxon>
        <taxon>Pseudomonadati</taxon>
        <taxon>Acidobacteriota</taxon>
        <taxon>Thermoanaerobaculia</taxon>
        <taxon>Thermoanaerobaculales</taxon>
        <taxon>Candidatus Sulfomarinibacteraceae</taxon>
        <taxon>Candidatus Sulfomarinibacter</taxon>
    </lineage>
</organism>
<comment type="similarity">
    <text evidence="2 7">Belongs to the ExbD/TolR family.</text>
</comment>
<dbReference type="PANTHER" id="PTHR30558:SF3">
    <property type="entry name" value="BIOPOLYMER TRANSPORT PROTEIN EXBD-RELATED"/>
    <property type="match status" value="1"/>
</dbReference>
<dbReference type="GO" id="GO:0015031">
    <property type="term" value="P:protein transport"/>
    <property type="evidence" value="ECO:0007669"/>
    <property type="project" value="UniProtKB-KW"/>
</dbReference>
<keyword evidence="7" id="KW-0653">Protein transport</keyword>
<dbReference type="GO" id="GO:0005886">
    <property type="term" value="C:plasma membrane"/>
    <property type="evidence" value="ECO:0007669"/>
    <property type="project" value="UniProtKB-SubCell"/>
</dbReference>
<evidence type="ECO:0000256" key="4">
    <source>
        <dbReference type="ARBA" id="ARBA00022692"/>
    </source>
</evidence>
<dbReference type="InterPro" id="IPR003400">
    <property type="entry name" value="ExbD"/>
</dbReference>
<evidence type="ECO:0000256" key="7">
    <source>
        <dbReference type="RuleBase" id="RU003879"/>
    </source>
</evidence>
<protein>
    <submittedName>
        <fullName evidence="9">Biopolymer transporter ExbD</fullName>
    </submittedName>
</protein>
<dbReference type="GO" id="GO:0022857">
    <property type="term" value="F:transmembrane transporter activity"/>
    <property type="evidence" value="ECO:0007669"/>
    <property type="project" value="InterPro"/>
</dbReference>
<name>A0A8J6Y0J6_9BACT</name>
<feature type="transmembrane region" description="Helical" evidence="8">
    <location>
        <begin position="12"/>
        <end position="34"/>
    </location>
</feature>
<comment type="subcellular location">
    <subcellularLocation>
        <location evidence="1">Cell membrane</location>
        <topology evidence="1">Single-pass membrane protein</topology>
    </subcellularLocation>
    <subcellularLocation>
        <location evidence="7">Cell membrane</location>
        <topology evidence="7">Single-pass type II membrane protein</topology>
    </subcellularLocation>
</comment>
<evidence type="ECO:0000256" key="1">
    <source>
        <dbReference type="ARBA" id="ARBA00004162"/>
    </source>
</evidence>
<dbReference type="EMBL" id="JACXWA010000120">
    <property type="protein sequence ID" value="MBD3871178.1"/>
    <property type="molecule type" value="Genomic_DNA"/>
</dbReference>
<keyword evidence="5 8" id="KW-1133">Transmembrane helix</keyword>
<keyword evidence="3" id="KW-1003">Cell membrane</keyword>
<comment type="caution">
    <text evidence="9">The sequence shown here is derived from an EMBL/GenBank/DDBJ whole genome shotgun (WGS) entry which is preliminary data.</text>
</comment>
<dbReference type="Pfam" id="PF02472">
    <property type="entry name" value="ExbD"/>
    <property type="match status" value="1"/>
</dbReference>
<evidence type="ECO:0000313" key="10">
    <source>
        <dbReference type="Proteomes" id="UP000598633"/>
    </source>
</evidence>
<evidence type="ECO:0000256" key="8">
    <source>
        <dbReference type="SAM" id="Phobius"/>
    </source>
</evidence>
<evidence type="ECO:0000256" key="3">
    <source>
        <dbReference type="ARBA" id="ARBA00022475"/>
    </source>
</evidence>
<dbReference type="Gene3D" id="3.30.420.270">
    <property type="match status" value="1"/>
</dbReference>
<evidence type="ECO:0000256" key="6">
    <source>
        <dbReference type="ARBA" id="ARBA00023136"/>
    </source>
</evidence>
<accession>A0A8J6Y0J6</accession>
<evidence type="ECO:0000313" key="9">
    <source>
        <dbReference type="EMBL" id="MBD3871178.1"/>
    </source>
</evidence>
<proteinExistence type="inferred from homology"/>
<reference evidence="9 10" key="1">
    <citation type="submission" date="2020-08" db="EMBL/GenBank/DDBJ databases">
        <title>Acidobacteriota in marine sediments use diverse sulfur dissimilation pathways.</title>
        <authorList>
            <person name="Wasmund K."/>
        </authorList>
    </citation>
    <scope>NUCLEOTIDE SEQUENCE [LARGE SCALE GENOMIC DNA]</scope>
    <source>
        <strain evidence="9">MAG AM3-A</strain>
    </source>
</reference>
<gene>
    <name evidence="9" type="ORF">IFJ97_07460</name>
</gene>
<dbReference type="AlphaFoldDB" id="A0A8J6Y0J6"/>
<dbReference type="PANTHER" id="PTHR30558">
    <property type="entry name" value="EXBD MEMBRANE COMPONENT OF PMF-DRIVEN MACROMOLECULE IMPORT SYSTEM"/>
    <property type="match status" value="1"/>
</dbReference>
<keyword evidence="6 8" id="KW-0472">Membrane</keyword>
<dbReference type="Proteomes" id="UP000598633">
    <property type="component" value="Unassembled WGS sequence"/>
</dbReference>
<evidence type="ECO:0000256" key="5">
    <source>
        <dbReference type="ARBA" id="ARBA00022989"/>
    </source>
</evidence>